<keyword evidence="2" id="KW-1185">Reference proteome</keyword>
<evidence type="ECO:0000313" key="2">
    <source>
        <dbReference type="Proteomes" id="UP000186607"/>
    </source>
</evidence>
<dbReference type="Proteomes" id="UP000186607">
    <property type="component" value="Unassembled WGS sequence"/>
</dbReference>
<evidence type="ECO:0000313" key="1">
    <source>
        <dbReference type="EMBL" id="OLV16380.1"/>
    </source>
</evidence>
<accession>A0A1U7NTZ2</accession>
<reference evidence="1 2" key="1">
    <citation type="submission" date="2017-01" db="EMBL/GenBank/DDBJ databases">
        <title>Genome Analysis of Deinococcus marmoris KOPRI26562.</title>
        <authorList>
            <person name="Kim J.H."/>
            <person name="Oh H.-M."/>
        </authorList>
    </citation>
    <scope>NUCLEOTIDE SEQUENCE [LARGE SCALE GENOMIC DNA]</scope>
    <source>
        <strain evidence="1 2">KOPRI26562</strain>
    </source>
</reference>
<gene>
    <name evidence="1" type="ORF">BOO71_0012049</name>
</gene>
<comment type="caution">
    <text evidence="1">The sequence shown here is derived from an EMBL/GenBank/DDBJ whole genome shotgun (WGS) entry which is preliminary data.</text>
</comment>
<dbReference type="STRING" id="249408.BOO71_0012049"/>
<organism evidence="1 2">
    <name type="scientific">Deinococcus marmoris</name>
    <dbReference type="NCBI Taxonomy" id="249408"/>
    <lineage>
        <taxon>Bacteria</taxon>
        <taxon>Thermotogati</taxon>
        <taxon>Deinococcota</taxon>
        <taxon>Deinococci</taxon>
        <taxon>Deinococcales</taxon>
        <taxon>Deinococcaceae</taxon>
        <taxon>Deinococcus</taxon>
    </lineage>
</organism>
<name>A0A1U7NTZ2_9DEIO</name>
<dbReference type="AlphaFoldDB" id="A0A1U7NTZ2"/>
<sequence length="140" mass="15070">MVDMTTSTSERNSSYEPPYLPISKAPPILTRADHWYRAGSVVSDGADRVVAVAITAAHADNIAALPRIKREHALLRELLDAERRASAALKEQLETLLCGPDAPFERIKSVGGEDQATGYCGWSHLDMVRKLLAGQGGGDG</sequence>
<protein>
    <submittedName>
        <fullName evidence="1">Uncharacterized protein</fullName>
    </submittedName>
</protein>
<proteinExistence type="predicted"/>
<dbReference type="EMBL" id="MSTI01000144">
    <property type="protein sequence ID" value="OLV16380.1"/>
    <property type="molecule type" value="Genomic_DNA"/>
</dbReference>